<dbReference type="KEGG" id="mbat:BN1208_0530"/>
<dbReference type="AlphaFoldDB" id="A0A0D6EUY6"/>
<sequence>MSKPISNTNIPNAKCSFCGIDTEISNKLDRHLPSCEYRKNTEHYIEKIDPHFDFHNWTED</sequence>
<dbReference type="HOGENOM" id="CLU_2936272_0_0_4"/>
<organism evidence="1 2">
    <name type="scientific">Candidatus Methylopumilus planktonicus</name>
    <dbReference type="NCBI Taxonomy" id="1581557"/>
    <lineage>
        <taxon>Bacteria</taxon>
        <taxon>Pseudomonadati</taxon>
        <taxon>Pseudomonadota</taxon>
        <taxon>Betaproteobacteria</taxon>
        <taxon>Nitrosomonadales</taxon>
        <taxon>Methylophilaceae</taxon>
        <taxon>Candidatus Methylopumilus</taxon>
    </lineage>
</organism>
<proteinExistence type="predicted"/>
<protein>
    <submittedName>
        <fullName evidence="1">Uncharacterized protein</fullName>
    </submittedName>
</protein>
<name>A0A0D6EUY6_9PROT</name>
<accession>A0A0D6EUY6</accession>
<evidence type="ECO:0000313" key="1">
    <source>
        <dbReference type="EMBL" id="CEZ19422.1"/>
    </source>
</evidence>
<dbReference type="Proteomes" id="UP000064007">
    <property type="component" value="Chromosome 1"/>
</dbReference>
<evidence type="ECO:0000313" key="2">
    <source>
        <dbReference type="Proteomes" id="UP000064007"/>
    </source>
</evidence>
<reference evidence="2" key="1">
    <citation type="submission" date="2014-12" db="EMBL/GenBank/DDBJ databases">
        <authorList>
            <person name="Salcher M.M."/>
        </authorList>
    </citation>
    <scope>NUCLEOTIDE SEQUENCE [LARGE SCALE GENOMIC DNA]</scope>
    <source>
        <strain evidence="2">MMS-10A-171</strain>
    </source>
</reference>
<dbReference type="RefSeq" id="WP_046487658.1">
    <property type="nucleotide sequence ID" value="NZ_CP040980.1"/>
</dbReference>
<keyword evidence="2" id="KW-1185">Reference proteome</keyword>
<gene>
    <name evidence="1" type="ORF">BN1208_0530</name>
</gene>
<dbReference type="EMBL" id="LN827929">
    <property type="protein sequence ID" value="CEZ19422.1"/>
    <property type="molecule type" value="Genomic_DNA"/>
</dbReference>